<comment type="caution">
    <text evidence="1">The sequence shown here is derived from an EMBL/GenBank/DDBJ whole genome shotgun (WGS) entry which is preliminary data.</text>
</comment>
<dbReference type="EMBL" id="MGGL01000009">
    <property type="protein sequence ID" value="OGM26770.1"/>
    <property type="molecule type" value="Genomic_DNA"/>
</dbReference>
<protein>
    <submittedName>
        <fullName evidence="1">Uncharacterized protein</fullName>
    </submittedName>
</protein>
<dbReference type="Proteomes" id="UP000179221">
    <property type="component" value="Unassembled WGS sequence"/>
</dbReference>
<sequence length="100" mass="11182">MTPEKSKLEQESDLIFKRLREFYDLPVGTVFIGNYRRGVTKDGRIISNAEDTAERVAGKLKAEQSPDDLYIIVELDNTFTNKGKPAGPGTKAIVKIPKIE</sequence>
<organism evidence="1 2">
    <name type="scientific">Candidatus Woesebacteria bacterium RIFCSPHIGHO2_01_FULL_40_22</name>
    <dbReference type="NCBI Taxonomy" id="1802499"/>
    <lineage>
        <taxon>Bacteria</taxon>
        <taxon>Candidatus Woeseibacteriota</taxon>
    </lineage>
</organism>
<name>A0A1F7YHV9_9BACT</name>
<gene>
    <name evidence="1" type="ORF">A2628_04400</name>
</gene>
<evidence type="ECO:0000313" key="1">
    <source>
        <dbReference type="EMBL" id="OGM26770.1"/>
    </source>
</evidence>
<proteinExistence type="predicted"/>
<evidence type="ECO:0000313" key="2">
    <source>
        <dbReference type="Proteomes" id="UP000179221"/>
    </source>
</evidence>
<accession>A0A1F7YHV9</accession>
<dbReference type="AlphaFoldDB" id="A0A1F7YHV9"/>
<reference evidence="1 2" key="1">
    <citation type="journal article" date="2016" name="Nat. Commun.">
        <title>Thousands of microbial genomes shed light on interconnected biogeochemical processes in an aquifer system.</title>
        <authorList>
            <person name="Anantharaman K."/>
            <person name="Brown C.T."/>
            <person name="Hug L.A."/>
            <person name="Sharon I."/>
            <person name="Castelle C.J."/>
            <person name="Probst A.J."/>
            <person name="Thomas B.C."/>
            <person name="Singh A."/>
            <person name="Wilkins M.J."/>
            <person name="Karaoz U."/>
            <person name="Brodie E.L."/>
            <person name="Williams K.H."/>
            <person name="Hubbard S.S."/>
            <person name="Banfield J.F."/>
        </authorList>
    </citation>
    <scope>NUCLEOTIDE SEQUENCE [LARGE SCALE GENOMIC DNA]</scope>
</reference>